<dbReference type="InterPro" id="IPR001810">
    <property type="entry name" value="F-box_dom"/>
</dbReference>
<sequence>MADVPATQPRTRLWERAIAFESRCLKKLTGPKQQTGKAYVLRLSIDLLQEIIGHLDLLSQFMFSQTCRAGRILTQKDWKDASLALPETERISFWAAVAYRLPNHWACARCCGLHETDRSDTPWSHRSPPCQQGEALDTLGRSYKLRHTHIELALKFRRMGTNAGYLSELLEPCVYIADREGPSWKSGSPNVTRHTPRIIKDKFYLQVVKEFHGIATLHEIRSFRICRHQLFPWWYWGIVDWSAFEKTVEAAWNNPGTVHDGDCQCCPVDYSILREGDDLRVTLWYDFGTGKSPRGLDWMVHLGDENDIYSDGLHVNSKEHEHGSIRKLFQQSSFGHMVRGLLRVMVRSPRQFCKTARKAIVAHKLGHA</sequence>
<evidence type="ECO:0000313" key="3">
    <source>
        <dbReference type="Proteomes" id="UP001243989"/>
    </source>
</evidence>
<name>A0AAI9ZSA9_9PEZI</name>
<dbReference type="Pfam" id="PF00646">
    <property type="entry name" value="F-box"/>
    <property type="match status" value="1"/>
</dbReference>
<dbReference type="Proteomes" id="UP001243989">
    <property type="component" value="Unassembled WGS sequence"/>
</dbReference>
<evidence type="ECO:0000259" key="1">
    <source>
        <dbReference type="Pfam" id="PF00646"/>
    </source>
</evidence>
<keyword evidence="3" id="KW-1185">Reference proteome</keyword>
<accession>A0AAI9ZSA9</accession>
<organism evidence="2 3">
    <name type="scientific">Colletotrichum phormii</name>
    <dbReference type="NCBI Taxonomy" id="359342"/>
    <lineage>
        <taxon>Eukaryota</taxon>
        <taxon>Fungi</taxon>
        <taxon>Dikarya</taxon>
        <taxon>Ascomycota</taxon>
        <taxon>Pezizomycotina</taxon>
        <taxon>Sordariomycetes</taxon>
        <taxon>Hypocreomycetidae</taxon>
        <taxon>Glomerellales</taxon>
        <taxon>Glomerellaceae</taxon>
        <taxon>Colletotrichum</taxon>
        <taxon>Colletotrichum acutatum species complex</taxon>
    </lineage>
</organism>
<dbReference type="EMBL" id="JAHMHQ010000011">
    <property type="protein sequence ID" value="KAK1636108.1"/>
    <property type="molecule type" value="Genomic_DNA"/>
</dbReference>
<protein>
    <recommendedName>
        <fullName evidence="1">F-box domain-containing protein</fullName>
    </recommendedName>
</protein>
<reference evidence="2" key="1">
    <citation type="submission" date="2021-06" db="EMBL/GenBank/DDBJ databases">
        <title>Comparative genomics, transcriptomics and evolutionary studies reveal genomic signatures of adaptation to plant cell wall in hemibiotrophic fungi.</title>
        <authorList>
            <consortium name="DOE Joint Genome Institute"/>
            <person name="Baroncelli R."/>
            <person name="Diaz J.F."/>
            <person name="Benocci T."/>
            <person name="Peng M."/>
            <person name="Battaglia E."/>
            <person name="Haridas S."/>
            <person name="Andreopoulos W."/>
            <person name="Labutti K."/>
            <person name="Pangilinan J."/>
            <person name="Floch G.L."/>
            <person name="Makela M.R."/>
            <person name="Henrissat B."/>
            <person name="Grigoriev I.V."/>
            <person name="Crouch J.A."/>
            <person name="De Vries R.P."/>
            <person name="Sukno S.A."/>
            <person name="Thon M.R."/>
        </authorList>
    </citation>
    <scope>NUCLEOTIDE SEQUENCE</scope>
    <source>
        <strain evidence="2">CBS 102054</strain>
    </source>
</reference>
<dbReference type="GeneID" id="85473855"/>
<proteinExistence type="predicted"/>
<comment type="caution">
    <text evidence="2">The sequence shown here is derived from an EMBL/GenBank/DDBJ whole genome shotgun (WGS) entry which is preliminary data.</text>
</comment>
<feature type="domain" description="F-box" evidence="1">
    <location>
        <begin position="41"/>
        <end position="68"/>
    </location>
</feature>
<dbReference type="AlphaFoldDB" id="A0AAI9ZSA9"/>
<evidence type="ECO:0000313" key="2">
    <source>
        <dbReference type="EMBL" id="KAK1636108.1"/>
    </source>
</evidence>
<dbReference type="RefSeq" id="XP_060444715.1">
    <property type="nucleotide sequence ID" value="XM_060588993.1"/>
</dbReference>
<gene>
    <name evidence="2" type="ORF">BDP81DRAFT_406877</name>
</gene>